<dbReference type="GO" id="GO:0005506">
    <property type="term" value="F:iron ion binding"/>
    <property type="evidence" value="ECO:0007669"/>
    <property type="project" value="UniProtKB-UniRule"/>
</dbReference>
<dbReference type="InterPro" id="IPR030390">
    <property type="entry name" value="MeTrfase_TrmA_AS"/>
</dbReference>
<evidence type="ECO:0000313" key="13">
    <source>
        <dbReference type="EMBL" id="MBK1703495.1"/>
    </source>
</evidence>
<dbReference type="HAMAP" id="MF_01010">
    <property type="entry name" value="23SrRNA_methyltr_RlmD"/>
    <property type="match status" value="1"/>
</dbReference>
<dbReference type="EMBL" id="NRSJ01000003">
    <property type="protein sequence ID" value="MBK1703495.1"/>
    <property type="molecule type" value="Genomic_DNA"/>
</dbReference>
<evidence type="ECO:0000256" key="7">
    <source>
        <dbReference type="ARBA" id="ARBA00023004"/>
    </source>
</evidence>
<dbReference type="NCBIfam" id="TIGR00479">
    <property type="entry name" value="rumA"/>
    <property type="match status" value="1"/>
</dbReference>
<keyword evidence="5 9" id="KW-0949">S-adenosyl-L-methionine</keyword>
<feature type="binding site" evidence="9">
    <location>
        <position position="351"/>
    </location>
    <ligand>
        <name>S-adenosyl-L-methionine</name>
        <dbReference type="ChEBI" id="CHEBI:59789"/>
    </ligand>
</feature>
<feature type="binding site" evidence="9">
    <location>
        <position position="308"/>
    </location>
    <ligand>
        <name>S-adenosyl-L-methionine</name>
        <dbReference type="ChEBI" id="CHEBI:59789"/>
    </ligand>
</feature>
<dbReference type="Pfam" id="PF05958">
    <property type="entry name" value="tRNA_U5-meth_tr"/>
    <property type="match status" value="1"/>
</dbReference>
<evidence type="ECO:0000256" key="1">
    <source>
        <dbReference type="ARBA" id="ARBA00022485"/>
    </source>
</evidence>
<evidence type="ECO:0000256" key="9">
    <source>
        <dbReference type="HAMAP-Rule" id="MF_01010"/>
    </source>
</evidence>
<dbReference type="Gene3D" id="3.40.50.150">
    <property type="entry name" value="Vaccinia Virus protein VP39"/>
    <property type="match status" value="1"/>
</dbReference>
<evidence type="ECO:0000256" key="2">
    <source>
        <dbReference type="ARBA" id="ARBA00022552"/>
    </source>
</evidence>
<evidence type="ECO:0000259" key="12">
    <source>
        <dbReference type="PROSITE" id="PS50926"/>
    </source>
</evidence>
<sequence>MSKKRNRSLPREPIAVAIESLAHDGRGVARVEGKTVFVHGALAGERVRCRVTRRLRRHDEAVVTEVLEASPQRVEPRCAHFGVCGGCALQHMDPAAQIDNKQAILADVLQRLGGLTPARWLAPLTGAHWGYRRKARLGVRWVAKKGRVLVGFRERGSSFIADLDRCEVLAPAVGEQLEPLARLIEGLSIRERIPQIEVAQGDGPVVLVFRVLDPPTAGDCDQLLSFAAATGFQVYLQEGGVETVRPLLGQATDLAYSLPQQEVTIGFEPTDFTQVNLQLNRKMVTQVLDLLDPQSDDSVLDLFCGVGNFTLPLARRAREVVGIEGDAGLVARAAANAARNGIENATFYTADLYAAAQAEQKAGAGDRPGAAGESQQADWRARAFDKALLDPPRSGAWEVLDWLAASGVRRVLYVSCYPATLARDAAKLVGELGFRLEAAGAMDMFPHTAHLEAMALFERA</sequence>
<keyword evidence="14" id="KW-1185">Reference proteome</keyword>
<feature type="binding site" evidence="9">
    <location>
        <position position="166"/>
    </location>
    <ligand>
        <name>[4Fe-4S] cluster</name>
        <dbReference type="ChEBI" id="CHEBI:49883"/>
    </ligand>
</feature>
<dbReference type="PROSITE" id="PS51687">
    <property type="entry name" value="SAM_MT_RNA_M5U"/>
    <property type="match status" value="1"/>
</dbReference>
<proteinExistence type="inferred from homology"/>
<dbReference type="Proteomes" id="UP001296776">
    <property type="component" value="Unassembled WGS sequence"/>
</dbReference>
<feature type="binding site" evidence="9 10">
    <location>
        <position position="324"/>
    </location>
    <ligand>
        <name>S-adenosyl-L-methionine</name>
        <dbReference type="ChEBI" id="CHEBI:59789"/>
    </ligand>
</feature>
<gene>
    <name evidence="9" type="primary">rlmD</name>
    <name evidence="13" type="ORF">CKO40_02730</name>
</gene>
<dbReference type="PROSITE" id="PS01230">
    <property type="entry name" value="TRMA_1"/>
    <property type="match status" value="1"/>
</dbReference>
<evidence type="ECO:0000256" key="10">
    <source>
        <dbReference type="PROSITE-ProRule" id="PRU01024"/>
    </source>
</evidence>
<comment type="caution">
    <text evidence="13">The sequence shown here is derived from an EMBL/GenBank/DDBJ whole genome shotgun (WGS) entry which is preliminary data.</text>
</comment>
<dbReference type="CDD" id="cd02440">
    <property type="entry name" value="AdoMet_MTases"/>
    <property type="match status" value="1"/>
</dbReference>
<dbReference type="PROSITE" id="PS01231">
    <property type="entry name" value="TRMA_2"/>
    <property type="match status" value="1"/>
</dbReference>
<comment type="similarity">
    <text evidence="9">Belongs to the class I-like SAM-binding methyltransferase superfamily. RNA M5U methyltransferase family. RlmD subfamily.</text>
</comment>
<organism evidence="13 14">
    <name type="scientific">Halochromatium glycolicum</name>
    <dbReference type="NCBI Taxonomy" id="85075"/>
    <lineage>
        <taxon>Bacteria</taxon>
        <taxon>Pseudomonadati</taxon>
        <taxon>Pseudomonadota</taxon>
        <taxon>Gammaproteobacteria</taxon>
        <taxon>Chromatiales</taxon>
        <taxon>Chromatiaceae</taxon>
        <taxon>Halochromatium</taxon>
    </lineage>
</organism>
<dbReference type="InterPro" id="IPR029063">
    <property type="entry name" value="SAM-dependent_MTases_sf"/>
</dbReference>
<keyword evidence="6 9" id="KW-0479">Metal-binding</keyword>
<dbReference type="InterPro" id="IPR012340">
    <property type="entry name" value="NA-bd_OB-fold"/>
</dbReference>
<dbReference type="GO" id="GO:0070475">
    <property type="term" value="P:rRNA base methylation"/>
    <property type="evidence" value="ECO:0007669"/>
    <property type="project" value="TreeGrafter"/>
</dbReference>
<dbReference type="FunFam" id="2.40.50.140:FF:000097">
    <property type="entry name" value="23S rRNA (uracil(1939)-C(5))-methyltransferase RlmD"/>
    <property type="match status" value="1"/>
</dbReference>
<keyword evidence="4 9" id="KW-0808">Transferase</keyword>
<dbReference type="GO" id="GO:0003723">
    <property type="term" value="F:RNA binding"/>
    <property type="evidence" value="ECO:0007669"/>
    <property type="project" value="InterPro"/>
</dbReference>
<keyword evidence="7 9" id="KW-0408">Iron</keyword>
<keyword evidence="8 9" id="KW-0411">Iron-sulfur</keyword>
<reference evidence="13" key="1">
    <citation type="submission" date="2017-08" db="EMBL/GenBank/DDBJ databases">
        <authorList>
            <person name="Imhoff J.F."/>
            <person name="Rahn T."/>
            <person name="Kuenzel S."/>
            <person name="Neulinger S.C."/>
        </authorList>
    </citation>
    <scope>NUCLEOTIDE SEQUENCE</scope>
    <source>
        <strain evidence="13">DSM 11080</strain>
    </source>
</reference>
<dbReference type="PROSITE" id="PS50926">
    <property type="entry name" value="TRAM"/>
    <property type="match status" value="1"/>
</dbReference>
<evidence type="ECO:0000256" key="4">
    <source>
        <dbReference type="ARBA" id="ARBA00022679"/>
    </source>
</evidence>
<dbReference type="SUPFAM" id="SSF50249">
    <property type="entry name" value="Nucleic acid-binding proteins"/>
    <property type="match status" value="1"/>
</dbReference>
<feature type="binding site" evidence="9 10">
    <location>
        <position position="274"/>
    </location>
    <ligand>
        <name>S-adenosyl-L-methionine</name>
        <dbReference type="ChEBI" id="CHEBI:59789"/>
    </ligand>
</feature>
<feature type="binding site" evidence="9">
    <location>
        <position position="87"/>
    </location>
    <ligand>
        <name>[4Fe-4S] cluster</name>
        <dbReference type="ChEBI" id="CHEBI:49883"/>
    </ligand>
</feature>
<comment type="catalytic activity">
    <reaction evidence="9">
        <text>uridine(1939) in 23S rRNA + S-adenosyl-L-methionine = 5-methyluridine(1939) in 23S rRNA + S-adenosyl-L-homocysteine + H(+)</text>
        <dbReference type="Rhea" id="RHEA:42908"/>
        <dbReference type="Rhea" id="RHEA-COMP:10278"/>
        <dbReference type="Rhea" id="RHEA-COMP:10279"/>
        <dbReference type="ChEBI" id="CHEBI:15378"/>
        <dbReference type="ChEBI" id="CHEBI:57856"/>
        <dbReference type="ChEBI" id="CHEBI:59789"/>
        <dbReference type="ChEBI" id="CHEBI:65315"/>
        <dbReference type="ChEBI" id="CHEBI:74447"/>
        <dbReference type="EC" id="2.1.1.190"/>
    </reaction>
</comment>
<feature type="binding site" evidence="9 10">
    <location>
        <position position="303"/>
    </location>
    <ligand>
        <name>S-adenosyl-L-methionine</name>
        <dbReference type="ChEBI" id="CHEBI:59789"/>
    </ligand>
</feature>
<dbReference type="PANTHER" id="PTHR11061:SF49">
    <property type="entry name" value="23S RRNA (URACIL(1939)-C(5))-METHYLTRANSFERASE RLMD"/>
    <property type="match status" value="1"/>
</dbReference>
<dbReference type="Pfam" id="PF01938">
    <property type="entry name" value="TRAM"/>
    <property type="match status" value="1"/>
</dbReference>
<keyword evidence="2 9" id="KW-0698">rRNA processing</keyword>
<feature type="domain" description="TRAM" evidence="12">
    <location>
        <begin position="7"/>
        <end position="65"/>
    </location>
</feature>
<dbReference type="EC" id="2.1.1.190" evidence="9"/>
<reference evidence="13" key="2">
    <citation type="journal article" date="2020" name="Microorganisms">
        <title>Osmotic Adaptation and Compatible Solute Biosynthesis of Phototrophic Bacteria as Revealed from Genome Analyses.</title>
        <authorList>
            <person name="Imhoff J.F."/>
            <person name="Rahn T."/>
            <person name="Kunzel S."/>
            <person name="Keller A."/>
            <person name="Neulinger S.C."/>
        </authorList>
    </citation>
    <scope>NUCLEOTIDE SEQUENCE</scope>
    <source>
        <strain evidence="13">DSM 11080</strain>
    </source>
</reference>
<dbReference type="PANTHER" id="PTHR11061">
    <property type="entry name" value="RNA M5U METHYLTRANSFERASE"/>
    <property type="match status" value="1"/>
</dbReference>
<dbReference type="Gene3D" id="2.40.50.1070">
    <property type="match status" value="1"/>
</dbReference>
<evidence type="ECO:0000256" key="6">
    <source>
        <dbReference type="ARBA" id="ARBA00022723"/>
    </source>
</evidence>
<keyword evidence="3 9" id="KW-0489">Methyltransferase</keyword>
<feature type="active site" description="Nucleophile" evidence="9 10">
    <location>
        <position position="416"/>
    </location>
</feature>
<dbReference type="RefSeq" id="WP_200344499.1">
    <property type="nucleotide sequence ID" value="NZ_NRSJ01000003.1"/>
</dbReference>
<feature type="binding site" evidence="9 10">
    <location>
        <position position="390"/>
    </location>
    <ligand>
        <name>S-adenosyl-L-methionine</name>
        <dbReference type="ChEBI" id="CHEBI:59789"/>
    </ligand>
</feature>
<dbReference type="GO" id="GO:0070041">
    <property type="term" value="F:rRNA (uridine-C5-)-methyltransferase activity"/>
    <property type="evidence" value="ECO:0007669"/>
    <property type="project" value="UniProtKB-UniRule"/>
</dbReference>
<evidence type="ECO:0000256" key="11">
    <source>
        <dbReference type="PROSITE-ProRule" id="PRU10015"/>
    </source>
</evidence>
<protein>
    <recommendedName>
        <fullName evidence="9">23S rRNA (uracil(1939)-C(5))-methyltransferase RlmD</fullName>
        <ecNumber evidence="9">2.1.1.190</ecNumber>
    </recommendedName>
    <alternativeName>
        <fullName evidence="9">23S rRNA(m5U1939)-methyltransferase</fullName>
    </alternativeName>
</protein>
<dbReference type="SUPFAM" id="SSF53335">
    <property type="entry name" value="S-adenosyl-L-methionine-dependent methyltransferases"/>
    <property type="match status" value="1"/>
</dbReference>
<evidence type="ECO:0000256" key="3">
    <source>
        <dbReference type="ARBA" id="ARBA00022603"/>
    </source>
</evidence>
<keyword evidence="1 9" id="KW-0004">4Fe-4S</keyword>
<comment type="function">
    <text evidence="9">Catalyzes the formation of 5-methyl-uridine at position 1939 (m5U1939) in 23S rRNA.</text>
</comment>
<feature type="binding site" evidence="9">
    <location>
        <position position="84"/>
    </location>
    <ligand>
        <name>[4Fe-4S] cluster</name>
        <dbReference type="ChEBI" id="CHEBI:49883"/>
    </ligand>
</feature>
<dbReference type="InterPro" id="IPR030391">
    <property type="entry name" value="MeTrfase_TrmA_CS"/>
</dbReference>
<dbReference type="AlphaFoldDB" id="A0AAJ0U265"/>
<accession>A0AAJ0U265</accession>
<evidence type="ECO:0000313" key="14">
    <source>
        <dbReference type="Proteomes" id="UP001296776"/>
    </source>
</evidence>
<dbReference type="InterPro" id="IPR010280">
    <property type="entry name" value="U5_MeTrfase_fam"/>
</dbReference>
<feature type="binding site" evidence="9">
    <location>
        <position position="78"/>
    </location>
    <ligand>
        <name>[4Fe-4S] cluster</name>
        <dbReference type="ChEBI" id="CHEBI:49883"/>
    </ligand>
</feature>
<dbReference type="Gene3D" id="2.40.50.140">
    <property type="entry name" value="Nucleic acid-binding proteins"/>
    <property type="match status" value="1"/>
</dbReference>
<dbReference type="GO" id="GO:0051539">
    <property type="term" value="F:4 iron, 4 sulfur cluster binding"/>
    <property type="evidence" value="ECO:0007669"/>
    <property type="project" value="UniProtKB-KW"/>
</dbReference>
<dbReference type="InterPro" id="IPR001566">
    <property type="entry name" value="23S_rRNA_MeTrfase_RlmD"/>
</dbReference>
<evidence type="ECO:0000256" key="8">
    <source>
        <dbReference type="ARBA" id="ARBA00023014"/>
    </source>
</evidence>
<dbReference type="InterPro" id="IPR002792">
    <property type="entry name" value="TRAM_dom"/>
</dbReference>
<feature type="active site" evidence="11">
    <location>
        <position position="416"/>
    </location>
</feature>
<evidence type="ECO:0000256" key="5">
    <source>
        <dbReference type="ARBA" id="ARBA00022691"/>
    </source>
</evidence>
<name>A0AAJ0U265_9GAMM</name>